<reference evidence="1" key="1">
    <citation type="journal article" date="2023" name="Mol. Phylogenet. Evol.">
        <title>Genome-scale phylogeny and comparative genomics of the fungal order Sordariales.</title>
        <authorList>
            <person name="Hensen N."/>
            <person name="Bonometti L."/>
            <person name="Westerberg I."/>
            <person name="Brannstrom I.O."/>
            <person name="Guillou S."/>
            <person name="Cros-Aarteil S."/>
            <person name="Calhoun S."/>
            <person name="Haridas S."/>
            <person name="Kuo A."/>
            <person name="Mondo S."/>
            <person name="Pangilinan J."/>
            <person name="Riley R."/>
            <person name="LaButti K."/>
            <person name="Andreopoulos B."/>
            <person name="Lipzen A."/>
            <person name="Chen C."/>
            <person name="Yan M."/>
            <person name="Daum C."/>
            <person name="Ng V."/>
            <person name="Clum A."/>
            <person name="Steindorff A."/>
            <person name="Ohm R.A."/>
            <person name="Martin F."/>
            <person name="Silar P."/>
            <person name="Natvig D.O."/>
            <person name="Lalanne C."/>
            <person name="Gautier V."/>
            <person name="Ament-Velasquez S.L."/>
            <person name="Kruys A."/>
            <person name="Hutchinson M.I."/>
            <person name="Powell A.J."/>
            <person name="Barry K."/>
            <person name="Miller A.N."/>
            <person name="Grigoriev I.V."/>
            <person name="Debuchy R."/>
            <person name="Gladieux P."/>
            <person name="Hiltunen Thoren M."/>
            <person name="Johannesson H."/>
        </authorList>
    </citation>
    <scope>NUCLEOTIDE SEQUENCE</scope>
    <source>
        <strain evidence="1">CBS 141.50</strain>
    </source>
</reference>
<sequence length="366" mass="42854">MSRRTRHLWRWARAVAVFALVWLVLITAHRDDGSLNPFSPSTWTTSHDTDPLLNNLCRSHGWQPYRPSSSSSARPPRRKVYDLMMINTELDHLEIRLNTTWHEVDYYILVESRQTFTSRPKPLTLLNNYSLFAPYHSKMIYHEIQYPPHFRPRTPWDMEDLQRNSMLTQVFPLLTGDAAPNKGDVLVVSDVDEIPRPSTLRTLRACAFPRRLTLASRFYYYSFQWLHRGPEWPHPQATYYQGLHNTLRPNDLRIADGGMWPFREWEKGTMANASWHCSSCFATVGELLGKMASFSHTSMNQERYRDAGRIVEYVRRGKDLWDRKGEVYDRVEGNGDVPGFLLENRERFGYMLDRDGEKAGFRDYGG</sequence>
<dbReference type="GO" id="GO:0006044">
    <property type="term" value="P:N-acetylglucosamine metabolic process"/>
    <property type="evidence" value="ECO:0007669"/>
    <property type="project" value="TreeGrafter"/>
</dbReference>
<dbReference type="GeneID" id="87815147"/>
<proteinExistence type="predicted"/>
<dbReference type="GO" id="GO:0016020">
    <property type="term" value="C:membrane"/>
    <property type="evidence" value="ECO:0007669"/>
    <property type="project" value="InterPro"/>
</dbReference>
<dbReference type="Proteomes" id="UP001302676">
    <property type="component" value="Unassembled WGS sequence"/>
</dbReference>
<dbReference type="PANTHER" id="PTHR12224">
    <property type="entry name" value="BETA-1,4-MANNOSYL-GLYCOPROTEIN BETA-1,4-N-ACETYLGLUCOSAMINYL-TRANSFERASE"/>
    <property type="match status" value="1"/>
</dbReference>
<name>A0AAN6ZHU9_9PEZI</name>
<keyword evidence="2" id="KW-1185">Reference proteome</keyword>
<evidence type="ECO:0000313" key="2">
    <source>
        <dbReference type="Proteomes" id="UP001302676"/>
    </source>
</evidence>
<dbReference type="GO" id="GO:0003830">
    <property type="term" value="F:beta-1,4-mannosylglycoprotein 4-beta-N-acetylglucosaminyltransferase activity"/>
    <property type="evidence" value="ECO:0007669"/>
    <property type="project" value="InterPro"/>
</dbReference>
<gene>
    <name evidence="1" type="ORF">C8A04DRAFT_15570</name>
</gene>
<dbReference type="InterPro" id="IPR006813">
    <property type="entry name" value="Glyco_trans_17"/>
</dbReference>
<reference evidence="1" key="2">
    <citation type="submission" date="2023-05" db="EMBL/GenBank/DDBJ databases">
        <authorList>
            <consortium name="Lawrence Berkeley National Laboratory"/>
            <person name="Steindorff A."/>
            <person name="Hensen N."/>
            <person name="Bonometti L."/>
            <person name="Westerberg I."/>
            <person name="Brannstrom I.O."/>
            <person name="Guillou S."/>
            <person name="Cros-Aarteil S."/>
            <person name="Calhoun S."/>
            <person name="Haridas S."/>
            <person name="Kuo A."/>
            <person name="Mondo S."/>
            <person name="Pangilinan J."/>
            <person name="Riley R."/>
            <person name="Labutti K."/>
            <person name="Andreopoulos B."/>
            <person name="Lipzen A."/>
            <person name="Chen C."/>
            <person name="Yanf M."/>
            <person name="Daum C."/>
            <person name="Ng V."/>
            <person name="Clum A."/>
            <person name="Ohm R."/>
            <person name="Martin F."/>
            <person name="Silar P."/>
            <person name="Natvig D."/>
            <person name="Lalanne C."/>
            <person name="Gautier V."/>
            <person name="Ament-Velasquez S.L."/>
            <person name="Kruys A."/>
            <person name="Hutchinson M.I."/>
            <person name="Powell A.J."/>
            <person name="Barry K."/>
            <person name="Miller A.N."/>
            <person name="Grigoriev I.V."/>
            <person name="Debuchy R."/>
            <person name="Gladieux P."/>
            <person name="Thoren M.H."/>
            <person name="Johannesson H."/>
        </authorList>
    </citation>
    <scope>NUCLEOTIDE SEQUENCE</scope>
    <source>
        <strain evidence="1">CBS 141.50</strain>
    </source>
</reference>
<dbReference type="PANTHER" id="PTHR12224:SF0">
    <property type="entry name" value="BETA-1,4-MANNOSYL-GLYCOPROTEIN 4-BETA-N-ACETYLGLUCOSAMINYLTRANSFERASE"/>
    <property type="match status" value="1"/>
</dbReference>
<comment type="caution">
    <text evidence="1">The sequence shown here is derived from an EMBL/GenBank/DDBJ whole genome shotgun (WGS) entry which is preliminary data.</text>
</comment>
<evidence type="ECO:0000313" key="1">
    <source>
        <dbReference type="EMBL" id="KAK4139745.1"/>
    </source>
</evidence>
<organism evidence="1 2">
    <name type="scientific">Dichotomopilus funicola</name>
    <dbReference type="NCBI Taxonomy" id="1934379"/>
    <lineage>
        <taxon>Eukaryota</taxon>
        <taxon>Fungi</taxon>
        <taxon>Dikarya</taxon>
        <taxon>Ascomycota</taxon>
        <taxon>Pezizomycotina</taxon>
        <taxon>Sordariomycetes</taxon>
        <taxon>Sordariomycetidae</taxon>
        <taxon>Sordariales</taxon>
        <taxon>Chaetomiaceae</taxon>
        <taxon>Dichotomopilus</taxon>
    </lineage>
</organism>
<dbReference type="EMBL" id="MU853651">
    <property type="protein sequence ID" value="KAK4139745.1"/>
    <property type="molecule type" value="Genomic_DNA"/>
</dbReference>
<accession>A0AAN6ZHU9</accession>
<protein>
    <submittedName>
        <fullName evidence="1">Glycosyltransferase</fullName>
    </submittedName>
</protein>
<dbReference type="AlphaFoldDB" id="A0AAN6ZHU9"/>
<dbReference type="Pfam" id="PF04724">
    <property type="entry name" value="Glyco_transf_17"/>
    <property type="match status" value="1"/>
</dbReference>
<dbReference type="RefSeq" id="XP_062633116.1">
    <property type="nucleotide sequence ID" value="XM_062778534.1"/>
</dbReference>